<accession>A0AAN1BEU8</accession>
<dbReference type="AlphaFoldDB" id="A0AAN1BEU8"/>
<gene>
    <name evidence="2" type="ORF">NXC12_CH01717</name>
</gene>
<name>A0AAN1BEU8_RHIET</name>
<feature type="region of interest" description="Disordered" evidence="1">
    <location>
        <begin position="35"/>
        <end position="59"/>
    </location>
</feature>
<evidence type="ECO:0000256" key="1">
    <source>
        <dbReference type="SAM" id="MobiDB-lite"/>
    </source>
</evidence>
<protein>
    <submittedName>
        <fullName evidence="2">Uncharacterized protein</fullName>
    </submittedName>
</protein>
<evidence type="ECO:0000313" key="3">
    <source>
        <dbReference type="Proteomes" id="UP000194159"/>
    </source>
</evidence>
<proteinExistence type="predicted"/>
<evidence type="ECO:0000313" key="2">
    <source>
        <dbReference type="EMBL" id="ARQ09773.1"/>
    </source>
</evidence>
<sequence length="59" mass="6270">MCRLSAANEIFRVFSIVIVLTDGNAPVIYAAQTTGGNASKSDELGLQDPDEKLERCPSG</sequence>
<dbReference type="Proteomes" id="UP000194159">
    <property type="component" value="Chromosome"/>
</dbReference>
<feature type="compositionally biased region" description="Basic and acidic residues" evidence="1">
    <location>
        <begin position="49"/>
        <end position="59"/>
    </location>
</feature>
<reference evidence="2 3" key="1">
    <citation type="submission" date="2017-04" db="EMBL/GenBank/DDBJ databases">
        <title>Complete genome sequences of Rhizobium genomic linages associated to common bean (phaseolus vulgaris).</title>
        <authorList>
            <person name="Santamaria R.I."/>
            <person name="Bustos P."/>
            <person name="Perez-Carrascal O."/>
            <person name="Martinez-Flores I."/>
            <person name="Juarez S."/>
            <person name="Lozano L."/>
            <person name="Miranda F."/>
            <person name="Vinuesa P."/>
            <person name="Martinez-Romero E."/>
            <person name="Cevallos M.A."/>
            <person name="Romero D."/>
            <person name="Davila G."/>
            <person name="Gonzalez V."/>
        </authorList>
    </citation>
    <scope>NUCLEOTIDE SEQUENCE [LARGE SCALE GENOMIC DNA]</scope>
    <source>
        <strain evidence="2 3">NXC12</strain>
    </source>
</reference>
<dbReference type="EMBL" id="CP020906">
    <property type="protein sequence ID" value="ARQ09773.1"/>
    <property type="molecule type" value="Genomic_DNA"/>
</dbReference>
<organism evidence="2 3">
    <name type="scientific">Rhizobium etli</name>
    <dbReference type="NCBI Taxonomy" id="29449"/>
    <lineage>
        <taxon>Bacteria</taxon>
        <taxon>Pseudomonadati</taxon>
        <taxon>Pseudomonadota</taxon>
        <taxon>Alphaproteobacteria</taxon>
        <taxon>Hyphomicrobiales</taxon>
        <taxon>Rhizobiaceae</taxon>
        <taxon>Rhizobium/Agrobacterium group</taxon>
        <taxon>Rhizobium</taxon>
    </lineage>
</organism>